<dbReference type="SUPFAM" id="SSF101478">
    <property type="entry name" value="ADP-ribosylglycohydrolase"/>
    <property type="match status" value="1"/>
</dbReference>
<comment type="similarity">
    <text evidence="1">Belongs to the ADP-ribosylglycohydrolase family.</text>
</comment>
<gene>
    <name evidence="9" type="ORF">C0Q70_00135</name>
</gene>
<accession>A0A2T7PVV0</accession>
<dbReference type="EMBL" id="PZQS01000001">
    <property type="protein sequence ID" value="PVD37541.1"/>
    <property type="molecule type" value="Genomic_DNA"/>
</dbReference>
<evidence type="ECO:0000313" key="9">
    <source>
        <dbReference type="EMBL" id="PVD37541.1"/>
    </source>
</evidence>
<evidence type="ECO:0000256" key="6">
    <source>
        <dbReference type="ARBA" id="ARBA00049798"/>
    </source>
</evidence>
<feature type="binding site" evidence="8">
    <location>
        <position position="119"/>
    </location>
    <ligand>
        <name>Mg(2+)</name>
        <dbReference type="ChEBI" id="CHEBI:18420"/>
        <label>1</label>
    </ligand>
</feature>
<keyword evidence="2" id="KW-0378">Hydrolase</keyword>
<name>A0A2T7PVV0_POMCA</name>
<dbReference type="Gene3D" id="1.10.4080.10">
    <property type="entry name" value="ADP-ribosylation/Crystallin J1"/>
    <property type="match status" value="1"/>
</dbReference>
<dbReference type="GO" id="GO:0046872">
    <property type="term" value="F:metal ion binding"/>
    <property type="evidence" value="ECO:0007669"/>
    <property type="project" value="UniProtKB-KW"/>
</dbReference>
<dbReference type="AlphaFoldDB" id="A0A2T7PVV0"/>
<reference evidence="9 10" key="1">
    <citation type="submission" date="2018-04" db="EMBL/GenBank/DDBJ databases">
        <title>The genome of golden apple snail Pomacea canaliculata provides insight into stress tolerance and invasive adaptation.</title>
        <authorList>
            <person name="Liu C."/>
            <person name="Liu B."/>
            <person name="Ren Y."/>
            <person name="Zhang Y."/>
            <person name="Wang H."/>
            <person name="Li S."/>
            <person name="Jiang F."/>
            <person name="Yin L."/>
            <person name="Zhang G."/>
            <person name="Qian W."/>
            <person name="Fan W."/>
        </authorList>
    </citation>
    <scope>NUCLEOTIDE SEQUENCE [LARGE SCALE GENOMIC DNA]</scope>
    <source>
        <strain evidence="9">SZHN2017</strain>
        <tissue evidence="9">Muscle</tissue>
    </source>
</reference>
<evidence type="ECO:0000256" key="5">
    <source>
        <dbReference type="ARBA" id="ARBA00049773"/>
    </source>
</evidence>
<dbReference type="InterPro" id="IPR036705">
    <property type="entry name" value="Ribosyl_crysJ1_sf"/>
</dbReference>
<evidence type="ECO:0000313" key="10">
    <source>
        <dbReference type="Proteomes" id="UP000245119"/>
    </source>
</evidence>
<comment type="function">
    <text evidence="3">Specifically acts as an arginine mono-ADP-ribosylhydrolase by mediating the removal of mono-ADP-ribose attached to arginine residues on proteins.</text>
</comment>
<feature type="binding site" evidence="8">
    <location>
        <position position="367"/>
    </location>
    <ligand>
        <name>Mg(2+)</name>
        <dbReference type="ChEBI" id="CHEBI:18420"/>
        <label>1</label>
    </ligand>
</feature>
<evidence type="ECO:0000256" key="2">
    <source>
        <dbReference type="ARBA" id="ARBA00022801"/>
    </source>
</evidence>
<evidence type="ECO:0000256" key="3">
    <source>
        <dbReference type="ARBA" id="ARBA00049582"/>
    </source>
</evidence>
<evidence type="ECO:0000256" key="7">
    <source>
        <dbReference type="ARBA" id="ARBA00049810"/>
    </source>
</evidence>
<dbReference type="FunFam" id="1.10.4080.10:FF:000002">
    <property type="entry name" value="ADP-ribosylarginine hydrolase isoform X1"/>
    <property type="match status" value="1"/>
</dbReference>
<comment type="caution">
    <text evidence="9">The sequence shown here is derived from an EMBL/GenBank/DDBJ whole genome shotgun (WGS) entry which is preliminary data.</text>
</comment>
<dbReference type="PANTHER" id="PTHR16222:SF26">
    <property type="entry name" value="ADP-RIBOSYLHYDROLASE ARH1"/>
    <property type="match status" value="1"/>
</dbReference>
<keyword evidence="10" id="KW-1185">Reference proteome</keyword>
<feature type="binding site" evidence="8">
    <location>
        <position position="369"/>
    </location>
    <ligand>
        <name>Mg(2+)</name>
        <dbReference type="ChEBI" id="CHEBI:18420"/>
        <label>1</label>
    </ligand>
</feature>
<dbReference type="Proteomes" id="UP000245119">
    <property type="component" value="Linkage Group LG1"/>
</dbReference>
<keyword evidence="8" id="KW-0479">Metal-binding</keyword>
<evidence type="ECO:0000256" key="1">
    <source>
        <dbReference type="ARBA" id="ARBA00010702"/>
    </source>
</evidence>
<dbReference type="STRING" id="400727.A0A2T7PVV0"/>
<organism evidence="9 10">
    <name type="scientific">Pomacea canaliculata</name>
    <name type="common">Golden apple snail</name>
    <dbReference type="NCBI Taxonomy" id="400727"/>
    <lineage>
        <taxon>Eukaryota</taxon>
        <taxon>Metazoa</taxon>
        <taxon>Spiralia</taxon>
        <taxon>Lophotrochozoa</taxon>
        <taxon>Mollusca</taxon>
        <taxon>Gastropoda</taxon>
        <taxon>Caenogastropoda</taxon>
        <taxon>Architaenioglossa</taxon>
        <taxon>Ampullarioidea</taxon>
        <taxon>Ampullariidae</taxon>
        <taxon>Pomacea</taxon>
    </lineage>
</organism>
<feature type="binding site" evidence="8">
    <location>
        <position position="370"/>
    </location>
    <ligand>
        <name>Mg(2+)</name>
        <dbReference type="ChEBI" id="CHEBI:18420"/>
        <label>1</label>
    </ligand>
</feature>
<dbReference type="Pfam" id="PF03747">
    <property type="entry name" value="ADP_ribosyl_GH"/>
    <property type="match status" value="1"/>
</dbReference>
<evidence type="ECO:0000256" key="4">
    <source>
        <dbReference type="ARBA" id="ARBA00049725"/>
    </source>
</evidence>
<feature type="binding site" evidence="8">
    <location>
        <position position="121"/>
    </location>
    <ligand>
        <name>Mg(2+)</name>
        <dbReference type="ChEBI" id="CHEBI:18420"/>
        <label>1</label>
    </ligand>
</feature>
<dbReference type="GO" id="GO:0003875">
    <property type="term" value="F:ADP-ribosylarginine hydrolase activity"/>
    <property type="evidence" value="ECO:0007669"/>
    <property type="project" value="UniProtKB-EC"/>
</dbReference>
<dbReference type="EC" id="3.2.2.19" evidence="4"/>
<feature type="binding site" evidence="8">
    <location>
        <position position="120"/>
    </location>
    <ligand>
        <name>Mg(2+)</name>
        <dbReference type="ChEBI" id="CHEBI:18420"/>
        <label>1</label>
    </ligand>
</feature>
<evidence type="ECO:0000256" key="8">
    <source>
        <dbReference type="PIRSR" id="PIRSR605502-1"/>
    </source>
</evidence>
<proteinExistence type="inferred from homology"/>
<sequence>MFRCDRGSIVRAEIESGPAAIYPIELFSHLRSYGNRSSDYHHSQLSDFYKSFSKITAESAFNLQERYRAAMVLSGTGDALGYYNGRWEFCSSGLTIFNEAEEMGGVENIQVKRPNWIVSDDTVMHLATGEALGETSGQPDREKLFSSLASYYKSCMKDMAGRAPGATCMSASHKLQPHLKDGYHIPFNPRGGGCGAAMRAMCIGLRYPRPDDLKDLVAVSVESGRMTHHHPTGYLGSLASALFTALAMQGRAVKEWGRCLLDTLPLALTYIKETGYAVEENKQAWSYFSERWTEYLKERNLVNGTADPVFPTKYGFPERDAFYKKLSFAGWGGSSGHDAPMIAYDALLGAGSNWKELAHRSMFHGGDSDSTGVIAACWYGALYGFQGVPEGNHKFVEYRDRLVKVADTLLDLAMPCYAQGKA</sequence>
<dbReference type="InterPro" id="IPR050792">
    <property type="entry name" value="ADP-ribosylglycohydrolase"/>
</dbReference>
<protein>
    <recommendedName>
        <fullName evidence="5">ADP-ribosylhydrolase ARH1</fullName>
        <ecNumber evidence="4">3.2.2.19</ecNumber>
    </recommendedName>
    <alternativeName>
        <fullName evidence="6">ADP-ribose-L-arginine cleaving enzyme</fullName>
    </alternativeName>
    <alternativeName>
        <fullName evidence="7">[Protein ADP-ribosylarginine] hydrolase</fullName>
    </alternativeName>
</protein>
<dbReference type="InterPro" id="IPR005502">
    <property type="entry name" value="Ribosyl_crysJ1"/>
</dbReference>
<keyword evidence="8" id="KW-0460">Magnesium</keyword>
<dbReference type="OrthoDB" id="10250509at2759"/>
<dbReference type="PANTHER" id="PTHR16222">
    <property type="entry name" value="ADP-RIBOSYLGLYCOHYDROLASE"/>
    <property type="match status" value="1"/>
</dbReference>
<comment type="cofactor">
    <cofactor evidence="8">
        <name>Mg(2+)</name>
        <dbReference type="ChEBI" id="CHEBI:18420"/>
    </cofactor>
    <text evidence="8">Binds 2 magnesium ions per subunit.</text>
</comment>